<gene>
    <name evidence="2" type="ORF">BU61_733</name>
</gene>
<feature type="compositionally biased region" description="Polar residues" evidence="1">
    <location>
        <begin position="114"/>
        <end position="123"/>
    </location>
</feature>
<dbReference type="Proteomes" id="UP001165941">
    <property type="component" value="Unassembled WGS sequence"/>
</dbReference>
<reference evidence="2" key="1">
    <citation type="submission" date="2018-05" db="EMBL/GenBank/DDBJ databases">
        <authorList>
            <person name="Pedro S.L.S."/>
            <person name="Freitas R.C."/>
            <person name="Barreto A.S."/>
            <person name="Lima A.O.S."/>
        </authorList>
    </citation>
    <scope>NUCLEOTIDE SEQUENCE</scope>
    <source>
        <strain evidence="2">BP203</strain>
        <tissue evidence="2">Muscle</tissue>
    </source>
</reference>
<evidence type="ECO:0000313" key="2">
    <source>
        <dbReference type="EMBL" id="NIG58152.1"/>
    </source>
</evidence>
<feature type="region of interest" description="Disordered" evidence="1">
    <location>
        <begin position="106"/>
        <end position="132"/>
    </location>
</feature>
<organism evidence="2 3">
    <name type="scientific">Pontoporia blainvillei</name>
    <name type="common">Franciscana</name>
    <name type="synonym">Delphinus blainvillei</name>
    <dbReference type="NCBI Taxonomy" id="48723"/>
    <lineage>
        <taxon>Eukaryota</taxon>
        <taxon>Metazoa</taxon>
        <taxon>Chordata</taxon>
        <taxon>Craniata</taxon>
        <taxon>Vertebrata</taxon>
        <taxon>Euteleostomi</taxon>
        <taxon>Mammalia</taxon>
        <taxon>Eutheria</taxon>
        <taxon>Laurasiatheria</taxon>
        <taxon>Artiodactyla</taxon>
        <taxon>Whippomorpha</taxon>
        <taxon>Cetacea</taxon>
        <taxon>Odontoceti</taxon>
        <taxon>Pontoporiidae</taxon>
        <taxon>Pontoporia</taxon>
    </lineage>
</organism>
<protein>
    <submittedName>
        <fullName evidence="2">Not available</fullName>
    </submittedName>
</protein>
<dbReference type="EMBL" id="PGGH01023070">
    <property type="protein sequence ID" value="NIG58152.1"/>
    <property type="molecule type" value="Genomic_DNA"/>
</dbReference>
<accession>A0ABX0S212</accession>
<keyword evidence="3" id="KW-1185">Reference proteome</keyword>
<sequence>MKASFKPPDDTDMTVNEARVVTPEEGQEDVICVVYRSTGSYWVMGLPKIIRDYRKVYQFATDNRISHSRSGLVPGDEVESWGILEPEGDTFSQKLELTWHSGAQEHVMPFPQERGTTWSSGESAESRATWAKAHQADSPYHLSCSIQQTRDDLPSPAQASEAPLRPAVKGQPARAASYRAISRPCSSWLGDKKGGGPGSTGSPRTRTQKGV</sequence>
<evidence type="ECO:0000313" key="3">
    <source>
        <dbReference type="Proteomes" id="UP001165941"/>
    </source>
</evidence>
<proteinExistence type="predicted"/>
<evidence type="ECO:0000256" key="1">
    <source>
        <dbReference type="SAM" id="MobiDB-lite"/>
    </source>
</evidence>
<comment type="caution">
    <text evidence="2">The sequence shown here is derived from an EMBL/GenBank/DDBJ whole genome shotgun (WGS) entry which is preliminary data.</text>
</comment>
<name>A0ABX0S212_PONBL</name>
<feature type="region of interest" description="Disordered" evidence="1">
    <location>
        <begin position="149"/>
        <end position="211"/>
    </location>
</feature>